<dbReference type="Pfam" id="PF02566">
    <property type="entry name" value="OsmC"/>
    <property type="match status" value="1"/>
</dbReference>
<accession>A0ABW0NND1</accession>
<keyword evidence="1" id="KW-0575">Peroxidase</keyword>
<gene>
    <name evidence="1" type="ORF">ACFPJ4_07340</name>
</gene>
<dbReference type="EC" id="1.11.1.-" evidence="1"/>
<dbReference type="PANTHER" id="PTHR35368">
    <property type="entry name" value="HYDROPEROXIDE REDUCTASE"/>
    <property type="match status" value="1"/>
</dbReference>
<dbReference type="RefSeq" id="WP_386739709.1">
    <property type="nucleotide sequence ID" value="NZ_JBHSMG010000001.1"/>
</dbReference>
<dbReference type="PANTHER" id="PTHR35368:SF1">
    <property type="entry name" value="HYDROPEROXIDE REDUCTASE"/>
    <property type="match status" value="1"/>
</dbReference>
<proteinExistence type="predicted"/>
<dbReference type="Proteomes" id="UP001596039">
    <property type="component" value="Unassembled WGS sequence"/>
</dbReference>
<organism evidence="1 2">
    <name type="scientific">Lysinimonas soli</name>
    <dbReference type="NCBI Taxonomy" id="1074233"/>
    <lineage>
        <taxon>Bacteria</taxon>
        <taxon>Bacillati</taxon>
        <taxon>Actinomycetota</taxon>
        <taxon>Actinomycetes</taxon>
        <taxon>Micrococcales</taxon>
        <taxon>Microbacteriaceae</taxon>
        <taxon>Lysinimonas</taxon>
    </lineage>
</organism>
<name>A0ABW0NND1_9MICO</name>
<keyword evidence="2" id="KW-1185">Reference proteome</keyword>
<dbReference type="InterPro" id="IPR003718">
    <property type="entry name" value="OsmC/Ohr_fam"/>
</dbReference>
<dbReference type="InterPro" id="IPR036102">
    <property type="entry name" value="OsmC/Ohrsf"/>
</dbReference>
<dbReference type="GO" id="GO:0004601">
    <property type="term" value="F:peroxidase activity"/>
    <property type="evidence" value="ECO:0007669"/>
    <property type="project" value="UniProtKB-KW"/>
</dbReference>
<sequence>MTFLDTVAAPTVPPVTAEERAARLLEAGTAWNTRIAADVKNARLTYKVSGEGQGAVASEIRAGKHRFFVDEPGALAGDDIAASPVEVALGALISCQIVVYRLYANALGIQVDDITINAEGDLDAQRLFGIDETVRAGFTDVRLDIRISGPETAERYEELRAVVDAHCPVLDLFANPTPVSATVSKA</sequence>
<keyword evidence="1" id="KW-0560">Oxidoreductase</keyword>
<evidence type="ECO:0000313" key="1">
    <source>
        <dbReference type="EMBL" id="MFC5502051.1"/>
    </source>
</evidence>
<dbReference type="Gene3D" id="3.30.300.20">
    <property type="match status" value="1"/>
</dbReference>
<dbReference type="EMBL" id="JBHSMG010000001">
    <property type="protein sequence ID" value="MFC5502051.1"/>
    <property type="molecule type" value="Genomic_DNA"/>
</dbReference>
<dbReference type="InterPro" id="IPR052924">
    <property type="entry name" value="OsmC/Ohr_hydroprdx_reductase"/>
</dbReference>
<dbReference type="SUPFAM" id="SSF82784">
    <property type="entry name" value="OsmC-like"/>
    <property type="match status" value="1"/>
</dbReference>
<comment type="caution">
    <text evidence="1">The sequence shown here is derived from an EMBL/GenBank/DDBJ whole genome shotgun (WGS) entry which is preliminary data.</text>
</comment>
<dbReference type="InterPro" id="IPR015946">
    <property type="entry name" value="KH_dom-like_a/b"/>
</dbReference>
<reference evidence="2" key="1">
    <citation type="journal article" date="2019" name="Int. J. Syst. Evol. Microbiol.">
        <title>The Global Catalogue of Microorganisms (GCM) 10K type strain sequencing project: providing services to taxonomists for standard genome sequencing and annotation.</title>
        <authorList>
            <consortium name="The Broad Institute Genomics Platform"/>
            <consortium name="The Broad Institute Genome Sequencing Center for Infectious Disease"/>
            <person name="Wu L."/>
            <person name="Ma J."/>
        </authorList>
    </citation>
    <scope>NUCLEOTIDE SEQUENCE [LARGE SCALE GENOMIC DNA]</scope>
    <source>
        <strain evidence="2">CGMCC 4.6997</strain>
    </source>
</reference>
<protein>
    <submittedName>
        <fullName evidence="1">OsmC family protein</fullName>
        <ecNumber evidence="1">1.11.1.-</ecNumber>
    </submittedName>
</protein>
<evidence type="ECO:0000313" key="2">
    <source>
        <dbReference type="Proteomes" id="UP001596039"/>
    </source>
</evidence>